<dbReference type="EMBL" id="CP077062">
    <property type="protein sequence ID" value="QWZ08044.1"/>
    <property type="molecule type" value="Genomic_DNA"/>
</dbReference>
<dbReference type="Proteomes" id="UP000683575">
    <property type="component" value="Chromosome"/>
</dbReference>
<reference evidence="1" key="1">
    <citation type="submission" date="2021-06" db="EMBL/GenBank/DDBJ databases">
        <title>Complete genome sequence of Nocardioides sp. G188.</title>
        <authorList>
            <person name="Im W.-T."/>
        </authorList>
    </citation>
    <scope>NUCLEOTIDE SEQUENCE</scope>
    <source>
        <strain evidence="1">G188</strain>
    </source>
</reference>
<protein>
    <submittedName>
        <fullName evidence="1">Metallopeptidase family protein</fullName>
    </submittedName>
</protein>
<dbReference type="KEGG" id="nps:KRR39_22320"/>
<evidence type="ECO:0000313" key="1">
    <source>
        <dbReference type="EMBL" id="QWZ08044.1"/>
    </source>
</evidence>
<gene>
    <name evidence="1" type="ORF">KRR39_22320</name>
</gene>
<accession>A0A975Y077</accession>
<dbReference type="AlphaFoldDB" id="A0A975Y077"/>
<name>A0A975Y077_9ACTN</name>
<dbReference type="Pfam" id="PF06262">
    <property type="entry name" value="Zincin_1"/>
    <property type="match status" value="1"/>
</dbReference>
<dbReference type="CDD" id="cd12952">
    <property type="entry name" value="MMP_ACEL2062"/>
    <property type="match status" value="1"/>
</dbReference>
<dbReference type="InterPro" id="IPR010428">
    <property type="entry name" value="Zincin_1"/>
</dbReference>
<keyword evidence="2" id="KW-1185">Reference proteome</keyword>
<evidence type="ECO:0000313" key="2">
    <source>
        <dbReference type="Proteomes" id="UP000683575"/>
    </source>
</evidence>
<proteinExistence type="predicted"/>
<organism evidence="1 2">
    <name type="scientific">Nocardioides panacis</name>
    <dbReference type="NCBI Taxonomy" id="2849501"/>
    <lineage>
        <taxon>Bacteria</taxon>
        <taxon>Bacillati</taxon>
        <taxon>Actinomycetota</taxon>
        <taxon>Actinomycetes</taxon>
        <taxon>Propionibacteriales</taxon>
        <taxon>Nocardioidaceae</taxon>
        <taxon>Nocardioides</taxon>
    </lineage>
</organism>
<sequence>MIDMSRARFEELVTDAMDTVPAELAALVDNCVVLVEDDPPAGDPDLLGVYDGTPLTERGQGYTMALPDRITIFRAPTLAMCESEEQVVDEVRITVVHEIAHHFGIDDDRLHDLGYA</sequence>